<evidence type="ECO:0000256" key="2">
    <source>
        <dbReference type="ARBA" id="ARBA00022692"/>
    </source>
</evidence>
<accession>L7MH92</accession>
<dbReference type="InterPro" id="IPR004853">
    <property type="entry name" value="Sugar_P_trans_dom"/>
</dbReference>
<feature type="transmembrane region" description="Helical" evidence="5">
    <location>
        <begin position="99"/>
        <end position="121"/>
    </location>
</feature>
<dbReference type="CDD" id="cd21092">
    <property type="entry name" value="TPT_S35C2"/>
    <property type="match status" value="1"/>
</dbReference>
<comment type="subcellular location">
    <subcellularLocation>
        <location evidence="1">Membrane</location>
        <topology evidence="1">Multi-pass membrane protein</topology>
    </subcellularLocation>
</comment>
<sequence length="452" mass="50497">KLRPRRSGEQHRRHIPSCHACVAHCCQDRAVVSQVRGVGAQGPSELCSSREMSATASNVQSNDGSKRYVHFSGYQRLHGAASQSLQPARYRMHALRYTATALQTVGLVLLYYCFSIGITFYQKWFIKEFRFPLTVVICHLVVKFVLSGLLRLAYQIFTGKPRILLGWAVYVKQLAITGVASALDIGFSNWSFEFITVSLYTMTKSTCIIFILGFSLVFGLERRRCSLVFIVLLIALGLFMFTYQSTQFNTEGFLLVLSASFLAGLRWTLAQLVMQRKEVGLGNPIDMIFHVQPWMILGLLPLAIAFEGIPIATSEKVFRFRDAEVVLRTCKYVLAGSLLAFLMELSEYLLLTYTSSLTLSIAGIIKEVCTLYLAVKYSGDEMSSMNLLGLIICLLGIALHIVVKSLNTNGLGLDSIMRVTCMLLPGSLLPLLTCRKRKRIPFTSVWGQSKIC</sequence>
<keyword evidence="3 5" id="KW-1133">Transmembrane helix</keyword>
<name>L7MH92_RHIPC</name>
<dbReference type="AlphaFoldDB" id="L7MH92"/>
<organism evidence="7">
    <name type="scientific">Rhipicephalus pulchellus</name>
    <name type="common">Yellow backed tick</name>
    <name type="synonym">Dermacentor pulchellus</name>
    <dbReference type="NCBI Taxonomy" id="72859"/>
    <lineage>
        <taxon>Eukaryota</taxon>
        <taxon>Metazoa</taxon>
        <taxon>Ecdysozoa</taxon>
        <taxon>Arthropoda</taxon>
        <taxon>Chelicerata</taxon>
        <taxon>Arachnida</taxon>
        <taxon>Acari</taxon>
        <taxon>Parasitiformes</taxon>
        <taxon>Ixodida</taxon>
        <taxon>Ixodoidea</taxon>
        <taxon>Ixodidae</taxon>
        <taxon>Rhipicephalinae</taxon>
        <taxon>Rhipicephalus</taxon>
        <taxon>Rhipicephalus</taxon>
    </lineage>
</organism>
<keyword evidence="4 5" id="KW-0472">Membrane</keyword>
<evidence type="ECO:0000256" key="4">
    <source>
        <dbReference type="ARBA" id="ARBA00023136"/>
    </source>
</evidence>
<dbReference type="EMBL" id="GACK01002495">
    <property type="protein sequence ID" value="JAA62539.1"/>
    <property type="molecule type" value="mRNA"/>
</dbReference>
<feature type="transmembrane region" description="Helical" evidence="5">
    <location>
        <begin position="199"/>
        <end position="220"/>
    </location>
</feature>
<feature type="transmembrane region" description="Helical" evidence="5">
    <location>
        <begin position="133"/>
        <end position="152"/>
    </location>
</feature>
<protein>
    <recommendedName>
        <fullName evidence="6">Sugar phosphate transporter domain-containing protein</fullName>
    </recommendedName>
</protein>
<feature type="transmembrane region" description="Helical" evidence="5">
    <location>
        <begin position="294"/>
        <end position="312"/>
    </location>
</feature>
<evidence type="ECO:0000256" key="5">
    <source>
        <dbReference type="SAM" id="Phobius"/>
    </source>
</evidence>
<keyword evidence="2 5" id="KW-0812">Transmembrane</keyword>
<feature type="transmembrane region" description="Helical" evidence="5">
    <location>
        <begin position="252"/>
        <end position="273"/>
    </location>
</feature>
<evidence type="ECO:0000256" key="1">
    <source>
        <dbReference type="ARBA" id="ARBA00004141"/>
    </source>
</evidence>
<reference evidence="7" key="1">
    <citation type="submission" date="2012-11" db="EMBL/GenBank/DDBJ databases">
        <authorList>
            <person name="Lucero-Rivera Y.E."/>
            <person name="Tovar-Ramirez D."/>
        </authorList>
    </citation>
    <scope>NUCLEOTIDE SEQUENCE</scope>
    <source>
        <tissue evidence="7">Salivary gland</tissue>
    </source>
</reference>
<proteinExistence type="evidence at transcript level"/>
<feature type="transmembrane region" description="Helical" evidence="5">
    <location>
        <begin position="348"/>
        <end position="375"/>
    </location>
</feature>
<feature type="transmembrane region" description="Helical" evidence="5">
    <location>
        <begin position="387"/>
        <end position="403"/>
    </location>
</feature>
<evidence type="ECO:0000313" key="7">
    <source>
        <dbReference type="EMBL" id="JAA62539.1"/>
    </source>
</evidence>
<reference evidence="7" key="2">
    <citation type="journal article" date="2015" name="J. Proteomics">
        <title>Sexual differences in the sialomes of the zebra tick, Rhipicephalus pulchellus.</title>
        <authorList>
            <person name="Tan A.W."/>
            <person name="Francischetti I.M."/>
            <person name="Slovak M."/>
            <person name="Kini R.M."/>
            <person name="Ribeiro J.M."/>
        </authorList>
    </citation>
    <scope>NUCLEOTIDE SEQUENCE</scope>
    <source>
        <tissue evidence="7">Salivary gland</tissue>
    </source>
</reference>
<dbReference type="PANTHER" id="PTHR11132">
    <property type="entry name" value="SOLUTE CARRIER FAMILY 35"/>
    <property type="match status" value="1"/>
</dbReference>
<dbReference type="Pfam" id="PF03151">
    <property type="entry name" value="TPT"/>
    <property type="match status" value="1"/>
</dbReference>
<evidence type="ECO:0000259" key="6">
    <source>
        <dbReference type="Pfam" id="PF03151"/>
    </source>
</evidence>
<evidence type="ECO:0000256" key="3">
    <source>
        <dbReference type="ARBA" id="ARBA00022989"/>
    </source>
</evidence>
<dbReference type="GO" id="GO:0016020">
    <property type="term" value="C:membrane"/>
    <property type="evidence" value="ECO:0007669"/>
    <property type="project" value="UniProtKB-SubCell"/>
</dbReference>
<dbReference type="InterPro" id="IPR050186">
    <property type="entry name" value="TPT_transporter"/>
</dbReference>
<feature type="transmembrane region" description="Helical" evidence="5">
    <location>
        <begin position="415"/>
        <end position="434"/>
    </location>
</feature>
<feature type="domain" description="Sugar phosphate transporter" evidence="6">
    <location>
        <begin position="105"/>
        <end position="399"/>
    </location>
</feature>
<feature type="transmembrane region" description="Helical" evidence="5">
    <location>
        <begin position="227"/>
        <end position="246"/>
    </location>
</feature>
<feature type="non-terminal residue" evidence="7">
    <location>
        <position position="1"/>
    </location>
</feature>
<feature type="transmembrane region" description="Helical" evidence="5">
    <location>
        <begin position="164"/>
        <end position="187"/>
    </location>
</feature>